<feature type="region of interest" description="Disordered" evidence="1">
    <location>
        <begin position="24"/>
        <end position="96"/>
    </location>
</feature>
<name>A0ABN9Y719_9DINO</name>
<evidence type="ECO:0000313" key="3">
    <source>
        <dbReference type="Proteomes" id="UP001189429"/>
    </source>
</evidence>
<dbReference type="Proteomes" id="UP001189429">
    <property type="component" value="Unassembled WGS sequence"/>
</dbReference>
<feature type="compositionally biased region" description="Basic residues" evidence="1">
    <location>
        <begin position="43"/>
        <end position="57"/>
    </location>
</feature>
<accession>A0ABN9Y719</accession>
<dbReference type="EMBL" id="CAUYUJ010022004">
    <property type="protein sequence ID" value="CAK0908397.1"/>
    <property type="molecule type" value="Genomic_DNA"/>
</dbReference>
<sequence>MLAPGEACLGAPGRCPMAAELLAPPTGPARLAPTLALASPPKARGRGPRGAAARRARLGGGARSAAAGGGARRAAPAGAARRRRRAAAGAAARDRDRRRAFCPSHINVSSIQFGGRARNYDWPPKKTTFNQAEQDDDGKTTLVPEGRTNERMSKEITTVDRWPFYEVALSNVPEVDQDLLKQYRILDLSDNCLRAFMMSNRWELVNAGRSAGFDRKGIAAISSAKVAVPALNRILNGLGIWQNWLTAAAGREVTREFFEQFAAEKGADEDSAAEMRAILFGEDAAEAAVRVTALIGNQKGAGLAVWALEPGSRSARLDLCLGEDCLAEGPDVEVALLRVVASEARKQGADQLLRGRARGGEAVPSGVLQEVGTDRGACCHERMEDRPGGRRRGDRLERLQGARRFRRRGEVDEAQPLA</sequence>
<proteinExistence type="predicted"/>
<protein>
    <submittedName>
        <fullName evidence="2">Uncharacterized protein</fullName>
    </submittedName>
</protein>
<keyword evidence="3" id="KW-1185">Reference proteome</keyword>
<evidence type="ECO:0000256" key="1">
    <source>
        <dbReference type="SAM" id="MobiDB-lite"/>
    </source>
</evidence>
<comment type="caution">
    <text evidence="2">The sequence shown here is derived from an EMBL/GenBank/DDBJ whole genome shotgun (WGS) entry which is preliminary data.</text>
</comment>
<evidence type="ECO:0000313" key="2">
    <source>
        <dbReference type="EMBL" id="CAK0908397.1"/>
    </source>
</evidence>
<feature type="compositionally biased region" description="Gly residues" evidence="1">
    <location>
        <begin position="58"/>
        <end position="71"/>
    </location>
</feature>
<reference evidence="2" key="1">
    <citation type="submission" date="2023-10" db="EMBL/GenBank/DDBJ databases">
        <authorList>
            <person name="Chen Y."/>
            <person name="Shah S."/>
            <person name="Dougan E. K."/>
            <person name="Thang M."/>
            <person name="Chan C."/>
        </authorList>
    </citation>
    <scope>NUCLEOTIDE SEQUENCE [LARGE SCALE GENOMIC DNA]</scope>
</reference>
<organism evidence="2 3">
    <name type="scientific">Prorocentrum cordatum</name>
    <dbReference type="NCBI Taxonomy" id="2364126"/>
    <lineage>
        <taxon>Eukaryota</taxon>
        <taxon>Sar</taxon>
        <taxon>Alveolata</taxon>
        <taxon>Dinophyceae</taxon>
        <taxon>Prorocentrales</taxon>
        <taxon>Prorocentraceae</taxon>
        <taxon>Prorocentrum</taxon>
    </lineage>
</organism>
<gene>
    <name evidence="2" type="ORF">PCOR1329_LOCUS83079</name>
</gene>